<dbReference type="Proteomes" id="UP000187013">
    <property type="component" value="Unassembled WGS sequence"/>
</dbReference>
<dbReference type="GO" id="GO:0000978">
    <property type="term" value="F:RNA polymerase II cis-regulatory region sequence-specific DNA binding"/>
    <property type="evidence" value="ECO:0007669"/>
    <property type="project" value="TreeGrafter"/>
</dbReference>
<comment type="subcellular location">
    <subcellularLocation>
        <location evidence="2">Cytoplasm</location>
    </subcellularLocation>
    <subcellularLocation>
        <location evidence="1">Mitochondrion</location>
    </subcellularLocation>
</comment>
<feature type="compositionally biased region" description="Low complexity" evidence="15">
    <location>
        <begin position="87"/>
        <end position="99"/>
    </location>
</feature>
<keyword evidence="5" id="KW-0479">Metal-binding</keyword>
<feature type="compositionally biased region" description="Basic and acidic residues" evidence="15">
    <location>
        <begin position="60"/>
        <end position="71"/>
    </location>
</feature>
<evidence type="ECO:0000256" key="10">
    <source>
        <dbReference type="ARBA" id="ARBA00023163"/>
    </source>
</evidence>
<dbReference type="GO" id="GO:0045944">
    <property type="term" value="P:positive regulation of transcription by RNA polymerase II"/>
    <property type="evidence" value="ECO:0007669"/>
    <property type="project" value="TreeGrafter"/>
</dbReference>
<evidence type="ECO:0000259" key="16">
    <source>
        <dbReference type="PROSITE" id="PS50048"/>
    </source>
</evidence>
<evidence type="ECO:0000256" key="5">
    <source>
        <dbReference type="ARBA" id="ARBA00022723"/>
    </source>
</evidence>
<dbReference type="GO" id="GO:0000981">
    <property type="term" value="F:DNA-binding transcription factor activity, RNA polymerase II-specific"/>
    <property type="evidence" value="ECO:0007669"/>
    <property type="project" value="InterPro"/>
</dbReference>
<evidence type="ECO:0000256" key="9">
    <source>
        <dbReference type="ARBA" id="ARBA00023128"/>
    </source>
</evidence>
<evidence type="ECO:0000256" key="1">
    <source>
        <dbReference type="ARBA" id="ARBA00004173"/>
    </source>
</evidence>
<keyword evidence="7" id="KW-0805">Transcription regulation</keyword>
<dbReference type="GO" id="GO:0008270">
    <property type="term" value="F:zinc ion binding"/>
    <property type="evidence" value="ECO:0007669"/>
    <property type="project" value="InterPro"/>
</dbReference>
<dbReference type="InterPro" id="IPR036864">
    <property type="entry name" value="Zn2-C6_fun-type_DNA-bd_sf"/>
</dbReference>
<evidence type="ECO:0000256" key="7">
    <source>
        <dbReference type="ARBA" id="ARBA00023015"/>
    </source>
</evidence>
<comment type="caution">
    <text evidence="17">The sequence shown here is derived from an EMBL/GenBank/DDBJ whole genome shotgun (WGS) entry which is preliminary data.</text>
</comment>
<proteinExistence type="inferred from homology"/>
<organism evidence="17 18">
    <name type="scientific">Zygosaccharomyces rouxii</name>
    <dbReference type="NCBI Taxonomy" id="4956"/>
    <lineage>
        <taxon>Eukaryota</taxon>
        <taxon>Fungi</taxon>
        <taxon>Dikarya</taxon>
        <taxon>Ascomycota</taxon>
        <taxon>Saccharomycotina</taxon>
        <taxon>Saccharomycetes</taxon>
        <taxon>Saccharomycetales</taxon>
        <taxon>Saccharomycetaceae</taxon>
        <taxon>Zygosaccharomyces</taxon>
    </lineage>
</organism>
<dbReference type="SUPFAM" id="SSF57701">
    <property type="entry name" value="Zn2/Cys6 DNA-binding domain"/>
    <property type="match status" value="1"/>
</dbReference>
<dbReference type="Pfam" id="PF00172">
    <property type="entry name" value="Zn_clus"/>
    <property type="match status" value="1"/>
</dbReference>
<comment type="similarity">
    <text evidence="13">Belongs to the OAF3 family.</text>
</comment>
<evidence type="ECO:0000256" key="3">
    <source>
        <dbReference type="ARBA" id="ARBA00022490"/>
    </source>
</evidence>
<evidence type="ECO:0000256" key="8">
    <source>
        <dbReference type="ARBA" id="ARBA00023125"/>
    </source>
</evidence>
<keyword evidence="3" id="KW-0963">Cytoplasm</keyword>
<evidence type="ECO:0000313" key="18">
    <source>
        <dbReference type="Proteomes" id="UP000187013"/>
    </source>
</evidence>
<dbReference type="SMART" id="SM00066">
    <property type="entry name" value="GAL4"/>
    <property type="match status" value="1"/>
</dbReference>
<evidence type="ECO:0000256" key="6">
    <source>
        <dbReference type="ARBA" id="ARBA00022833"/>
    </source>
</evidence>
<dbReference type="PROSITE" id="PS00463">
    <property type="entry name" value="ZN2_CY6_FUNGAL_1"/>
    <property type="match status" value="1"/>
</dbReference>
<keyword evidence="4" id="KW-0678">Repressor</keyword>
<protein>
    <recommendedName>
        <fullName evidence="14">Oleate activated transcription factor 3</fullName>
    </recommendedName>
</protein>
<sequence length="842" mass="98256">MVLSQDVRGASVRRRNRPTVVCTNCKRRKSKCDRQNPCSNCVRFGNKDTCHYVQNPKNTESQHGEDTDNKVKKQQPQMIKGKRNGTSSSIVGSKASSISPTGQSLDVPLVLSGKNYVNLSPSGNFVEFKRSAVTMFSYFCKRAIQDRDLYLKALVTFRSIAVEMTTNTLRGTKNYSKNPSLPESFKPLSMFDADGDPLSSDSLFRQHQLIHKLLFDKYGKYRKDEAIKIVDVCELLNDNLPSRSLFIDHILVHFESHVIHMVPIFEMEFLKYDVNNFYDKWEQSREISVKDFDHMVCCVILLITKICILSTKFARLPSELLEHFEKLDTSKYIAIIHYYMFEMKSLRKCTLRQLQILLLLRFYHWCAPEDGDGDSLQHSHILMGTIIASCQEMGISWLCIRDPGIYWFQLFGQSKRVPFILSPEDFKIIYQMIWSYVLHWDRKMFLINGQECLIGKSHLYDVTGQELSWHHRMVALDHIIMKMNDILNDSPSRVDIVALKQEWNNALRIFELIRDTKKEHLHLNFEYETTLELFRLCLSHAELTHLEQVNDVESFHLTVQSLWDQIVKLASKCHRYFYGPQEMDPYSRFFTNKIISVVADKLCTLIPAFVLRLNRFGEMGFDQMNMMVKFLFGVCSMYYNELGFDYYRCFESMFTAKISYKILNRPRNKNPWEIILEFLLCQLEKEGIKDQLRELKIIQNLPVLVSLRESLNLIPEYHRDAVKLWNTDVVPIGHSSVNFTLNLREESLEPFLVDRYSQTFNIFTSFYDHASSQLAEEAEDTSSKIQYNVENSAEQAQEIAETNAVPVEHPLSLEPTNPVNLEESNLELIRNMFEPLDFISFF</sequence>
<dbReference type="GO" id="GO:0005739">
    <property type="term" value="C:mitochondrion"/>
    <property type="evidence" value="ECO:0007669"/>
    <property type="project" value="UniProtKB-SubCell"/>
</dbReference>
<evidence type="ECO:0000313" key="17">
    <source>
        <dbReference type="EMBL" id="GAV48669.1"/>
    </source>
</evidence>
<evidence type="ECO:0000256" key="13">
    <source>
        <dbReference type="ARBA" id="ARBA00038234"/>
    </source>
</evidence>
<evidence type="ECO:0000256" key="2">
    <source>
        <dbReference type="ARBA" id="ARBA00004496"/>
    </source>
</evidence>
<keyword evidence="8" id="KW-0238">DNA-binding</keyword>
<dbReference type="PANTHER" id="PTHR31069">
    <property type="entry name" value="OLEATE-ACTIVATED TRANSCRIPTION FACTOR 1-RELATED"/>
    <property type="match status" value="1"/>
</dbReference>
<dbReference type="eggNOG" id="ENOG502QQCV">
    <property type="taxonomic scope" value="Eukaryota"/>
</dbReference>
<keyword evidence="10" id="KW-0804">Transcription</keyword>
<evidence type="ECO:0000256" key="11">
    <source>
        <dbReference type="ARBA" id="ARBA00023242"/>
    </source>
</evidence>
<evidence type="ECO:0000256" key="12">
    <source>
        <dbReference type="ARBA" id="ARBA00037679"/>
    </source>
</evidence>
<feature type="region of interest" description="Disordered" evidence="15">
    <location>
        <begin position="55"/>
        <end position="101"/>
    </location>
</feature>
<dbReference type="InterPro" id="IPR050675">
    <property type="entry name" value="OAF3"/>
</dbReference>
<name>A0A1Q2ZZ09_ZYGRO</name>
<dbReference type="CDD" id="cd00067">
    <property type="entry name" value="GAL4"/>
    <property type="match status" value="1"/>
</dbReference>
<accession>A0A1Q2ZZ09</accession>
<evidence type="ECO:0000256" key="15">
    <source>
        <dbReference type="SAM" id="MobiDB-lite"/>
    </source>
</evidence>
<reference evidence="17 18" key="1">
    <citation type="submission" date="2016-08" db="EMBL/GenBank/DDBJ databases">
        <title>Draft genome sequence of allopolyploid Zygosaccharomyces rouxii.</title>
        <authorList>
            <person name="Watanabe J."/>
            <person name="Uehara K."/>
            <person name="Mogi Y."/>
            <person name="Tsukioka Y."/>
        </authorList>
    </citation>
    <scope>NUCLEOTIDE SEQUENCE [LARGE SCALE GENOMIC DNA]</scope>
    <source>
        <strain evidence="17 18">NBRC 110957</strain>
    </source>
</reference>
<comment type="function">
    <text evidence="12">Transcriptional inhibitor with a significantly increased number of target genes in response to oleate.</text>
</comment>
<dbReference type="AlphaFoldDB" id="A0A1Q2ZZ09"/>
<keyword evidence="9" id="KW-0496">Mitochondrion</keyword>
<feature type="domain" description="Zn(2)-C6 fungal-type" evidence="16">
    <location>
        <begin position="21"/>
        <end position="52"/>
    </location>
</feature>
<dbReference type="InterPro" id="IPR001138">
    <property type="entry name" value="Zn2Cys6_DnaBD"/>
</dbReference>
<dbReference type="OrthoDB" id="2406834at2759"/>
<keyword evidence="6" id="KW-0862">Zinc</keyword>
<dbReference type="EMBL" id="BDGX01000014">
    <property type="protein sequence ID" value="GAV48669.1"/>
    <property type="molecule type" value="Genomic_DNA"/>
</dbReference>
<keyword evidence="11" id="KW-0539">Nucleus</keyword>
<dbReference type="PROSITE" id="PS50048">
    <property type="entry name" value="ZN2_CY6_FUNGAL_2"/>
    <property type="match status" value="1"/>
</dbReference>
<dbReference type="PANTHER" id="PTHR31069:SF33">
    <property type="entry name" value="OLEATE ACTIVATED TRANSCRIPTION FACTOR 3"/>
    <property type="match status" value="1"/>
</dbReference>
<gene>
    <name evidence="17" type="ORF">ZYGR_0N00730</name>
</gene>
<dbReference type="GO" id="GO:0005634">
    <property type="term" value="C:nucleus"/>
    <property type="evidence" value="ECO:0007669"/>
    <property type="project" value="TreeGrafter"/>
</dbReference>
<evidence type="ECO:0000256" key="4">
    <source>
        <dbReference type="ARBA" id="ARBA00022491"/>
    </source>
</evidence>
<dbReference type="Gene3D" id="4.10.240.10">
    <property type="entry name" value="Zn(2)-C6 fungal-type DNA-binding domain"/>
    <property type="match status" value="1"/>
</dbReference>
<evidence type="ECO:0000256" key="14">
    <source>
        <dbReference type="ARBA" id="ARBA00040584"/>
    </source>
</evidence>